<evidence type="ECO:0000313" key="2">
    <source>
        <dbReference type="Proteomes" id="UP001204144"/>
    </source>
</evidence>
<dbReference type="AlphaFoldDB" id="A0AAE3H3F2"/>
<organism evidence="1 2">
    <name type="scientific">Lacihabitans soyangensis</name>
    <dbReference type="NCBI Taxonomy" id="869394"/>
    <lineage>
        <taxon>Bacteria</taxon>
        <taxon>Pseudomonadati</taxon>
        <taxon>Bacteroidota</taxon>
        <taxon>Cytophagia</taxon>
        <taxon>Cytophagales</taxon>
        <taxon>Leadbetterellaceae</taxon>
        <taxon>Lacihabitans</taxon>
    </lineage>
</organism>
<sequence length="141" mass="16034">MRLIGSYIFLLFQIASCNSNSDDMVYSKRDTILGKWQLFETCISPGNACVLRKVKDGVIIEFKANGEYLVSNSNKGDGAFECGGKYEVFEIQTNPSQQAIEFRPSCNKALWTHRLVFNENNTININPLCIEECRYTFKPVD</sequence>
<proteinExistence type="predicted"/>
<dbReference type="EMBL" id="RJUF01000022">
    <property type="protein sequence ID" value="MCP9763201.1"/>
    <property type="molecule type" value="Genomic_DNA"/>
</dbReference>
<dbReference type="Proteomes" id="UP001204144">
    <property type="component" value="Unassembled WGS sequence"/>
</dbReference>
<comment type="caution">
    <text evidence="1">The sequence shown here is derived from an EMBL/GenBank/DDBJ whole genome shotgun (WGS) entry which is preliminary data.</text>
</comment>
<reference evidence="1 2" key="1">
    <citation type="submission" date="2018-11" db="EMBL/GenBank/DDBJ databases">
        <title>Novel bacteria species description.</title>
        <authorList>
            <person name="Han J.-H."/>
        </authorList>
    </citation>
    <scope>NUCLEOTIDE SEQUENCE [LARGE SCALE GENOMIC DNA]</scope>
    <source>
        <strain evidence="1 2">KCTC23259</strain>
    </source>
</reference>
<name>A0AAE3H3F2_9BACT</name>
<protein>
    <recommendedName>
        <fullName evidence="3">Lipocalin-like domain-containing protein</fullName>
    </recommendedName>
</protein>
<evidence type="ECO:0008006" key="3">
    <source>
        <dbReference type="Google" id="ProtNLM"/>
    </source>
</evidence>
<keyword evidence="2" id="KW-1185">Reference proteome</keyword>
<gene>
    <name evidence="1" type="ORF">EGI31_09550</name>
</gene>
<accession>A0AAE3H3F2</accession>
<evidence type="ECO:0000313" key="1">
    <source>
        <dbReference type="EMBL" id="MCP9763201.1"/>
    </source>
</evidence>